<proteinExistence type="predicted"/>
<accession>A0A255YYT6</accession>
<evidence type="ECO:0000313" key="2">
    <source>
        <dbReference type="Proteomes" id="UP000216605"/>
    </source>
</evidence>
<dbReference type="Proteomes" id="UP000216605">
    <property type="component" value="Unassembled WGS sequence"/>
</dbReference>
<dbReference type="OrthoDB" id="827255at2"/>
<dbReference type="AlphaFoldDB" id="A0A255YYT6"/>
<gene>
    <name evidence="1" type="ORF">CHU92_11685</name>
</gene>
<organism evidence="1 2">
    <name type="scientific">Flavobacterium cyanobacteriorum</name>
    <dbReference type="NCBI Taxonomy" id="2022802"/>
    <lineage>
        <taxon>Bacteria</taxon>
        <taxon>Pseudomonadati</taxon>
        <taxon>Bacteroidota</taxon>
        <taxon>Flavobacteriia</taxon>
        <taxon>Flavobacteriales</taxon>
        <taxon>Flavobacteriaceae</taxon>
        <taxon>Flavobacterium</taxon>
    </lineage>
</organism>
<evidence type="ECO:0000313" key="1">
    <source>
        <dbReference type="EMBL" id="OYQ34407.1"/>
    </source>
</evidence>
<dbReference type="EMBL" id="NOXV01000293">
    <property type="protein sequence ID" value="OYQ34407.1"/>
    <property type="molecule type" value="Genomic_DNA"/>
</dbReference>
<keyword evidence="2" id="KW-1185">Reference proteome</keyword>
<comment type="caution">
    <text evidence="1">The sequence shown here is derived from an EMBL/GenBank/DDBJ whole genome shotgun (WGS) entry which is preliminary data.</text>
</comment>
<name>A0A255YYT6_9FLAO</name>
<reference evidence="1 2" key="1">
    <citation type="submission" date="2017-07" db="EMBL/GenBank/DDBJ databases">
        <title>Flavobacterium cyanobacteriorum sp. nov., isolated from cyanobacterial aggregates in a eutrophic lake.</title>
        <authorList>
            <person name="Cai H."/>
        </authorList>
    </citation>
    <scope>NUCLEOTIDE SEQUENCE [LARGE SCALE GENOMIC DNA]</scope>
    <source>
        <strain evidence="1 2">TH021</strain>
    </source>
</reference>
<sequence>MDIVLKNVKKVHLPVLKSLAKALGFEISQAGINQAKIKSKGFDAKAFSGTVKFKGNPVEIQKEMRDEWE</sequence>
<protein>
    <submittedName>
        <fullName evidence="1">Uncharacterized protein</fullName>
    </submittedName>
</protein>
<dbReference type="RefSeq" id="WP_094415775.1">
    <property type="nucleotide sequence ID" value="NZ_NOXV01000293.1"/>
</dbReference>